<dbReference type="GO" id="GO:0004747">
    <property type="term" value="F:ribokinase activity"/>
    <property type="evidence" value="ECO:0007669"/>
    <property type="project" value="InterPro"/>
</dbReference>
<feature type="binding site" evidence="10">
    <location>
        <position position="281"/>
    </location>
    <ligand>
        <name>K(+)</name>
        <dbReference type="ChEBI" id="CHEBI:29103"/>
    </ligand>
</feature>
<dbReference type="PANTHER" id="PTHR10584:SF166">
    <property type="entry name" value="RIBOKINASE"/>
    <property type="match status" value="1"/>
</dbReference>
<evidence type="ECO:0000256" key="10">
    <source>
        <dbReference type="HAMAP-Rule" id="MF_01987"/>
    </source>
</evidence>
<evidence type="ECO:0000256" key="1">
    <source>
        <dbReference type="ARBA" id="ARBA00005380"/>
    </source>
</evidence>
<dbReference type="CDD" id="cd01174">
    <property type="entry name" value="ribokinase"/>
    <property type="match status" value="1"/>
</dbReference>
<dbReference type="EMBL" id="BDQX01000171">
    <property type="protein sequence ID" value="GBG08644.1"/>
    <property type="molecule type" value="Genomic_DNA"/>
</dbReference>
<feature type="binding site" evidence="10">
    <location>
        <position position="172"/>
    </location>
    <ligand>
        <name>ATP</name>
        <dbReference type="ChEBI" id="CHEBI:30616"/>
    </ligand>
</feature>
<name>A0A2R5EZ68_9BACL</name>
<reference evidence="12 13" key="1">
    <citation type="submission" date="2017-08" db="EMBL/GenBank/DDBJ databases">
        <title>Substantial Increase in Enzyme Production by Combined Drug-Resistance Mutations in Paenibacillus agaridevorans.</title>
        <authorList>
            <person name="Tanaka Y."/>
            <person name="Funane K."/>
            <person name="Hosaka T."/>
            <person name="Shiwa Y."/>
            <person name="Fujita N."/>
            <person name="Miyazaki T."/>
            <person name="Yoshikawa H."/>
            <person name="Murakami K."/>
            <person name="Kasahara K."/>
            <person name="Inaoka T."/>
            <person name="Hiraga Y."/>
            <person name="Ochi K."/>
        </authorList>
    </citation>
    <scope>NUCLEOTIDE SEQUENCE [LARGE SCALE GENOMIC DNA]</scope>
    <source>
        <strain evidence="12 13">T-3040</strain>
    </source>
</reference>
<keyword evidence="5 10" id="KW-0418">Kinase</keyword>
<keyword evidence="8 10" id="KW-0630">Potassium</keyword>
<dbReference type="Pfam" id="PF00294">
    <property type="entry name" value="PfkB"/>
    <property type="match status" value="1"/>
</dbReference>
<feature type="binding site" evidence="10">
    <location>
        <position position="279"/>
    </location>
    <ligand>
        <name>K(+)</name>
        <dbReference type="ChEBI" id="CHEBI:29103"/>
    </ligand>
</feature>
<feature type="binding site" evidence="10">
    <location>
        <begin position="213"/>
        <end position="218"/>
    </location>
    <ligand>
        <name>ATP</name>
        <dbReference type="ChEBI" id="CHEBI:30616"/>
    </ligand>
</feature>
<evidence type="ECO:0000256" key="5">
    <source>
        <dbReference type="ARBA" id="ARBA00022777"/>
    </source>
</evidence>
<comment type="subcellular location">
    <subcellularLocation>
        <location evidence="10">Cytoplasm</location>
    </subcellularLocation>
</comment>
<feature type="binding site" evidence="10">
    <location>
        <position position="128"/>
    </location>
    <ligand>
        <name>substrate</name>
    </ligand>
</feature>
<dbReference type="InterPro" id="IPR029056">
    <property type="entry name" value="Ribokinase-like"/>
</dbReference>
<dbReference type="PRINTS" id="PR00990">
    <property type="entry name" value="RIBOKINASE"/>
</dbReference>
<dbReference type="InterPro" id="IPR011877">
    <property type="entry name" value="Ribokinase"/>
</dbReference>
<evidence type="ECO:0000256" key="7">
    <source>
        <dbReference type="ARBA" id="ARBA00022842"/>
    </source>
</evidence>
<evidence type="ECO:0000256" key="2">
    <source>
        <dbReference type="ARBA" id="ARBA00022679"/>
    </source>
</evidence>
<evidence type="ECO:0000259" key="11">
    <source>
        <dbReference type="Pfam" id="PF00294"/>
    </source>
</evidence>
<feature type="binding site" evidence="10">
    <location>
        <position position="242"/>
    </location>
    <ligand>
        <name>K(+)</name>
        <dbReference type="ChEBI" id="CHEBI:29103"/>
    </ligand>
</feature>
<keyword evidence="6 10" id="KW-0067">ATP-binding</keyword>
<keyword evidence="4 10" id="KW-0547">Nucleotide-binding</keyword>
<feature type="binding site" evidence="10">
    <location>
        <position position="285"/>
    </location>
    <ligand>
        <name>K(+)</name>
        <dbReference type="ChEBI" id="CHEBI:29103"/>
    </ligand>
</feature>
<evidence type="ECO:0000256" key="4">
    <source>
        <dbReference type="ARBA" id="ARBA00022741"/>
    </source>
</evidence>
<dbReference type="Gene3D" id="3.40.1190.20">
    <property type="match status" value="1"/>
</dbReference>
<evidence type="ECO:0000256" key="3">
    <source>
        <dbReference type="ARBA" id="ARBA00022723"/>
    </source>
</evidence>
<comment type="similarity">
    <text evidence="1">Belongs to the carbohydrate kinase pfkB family.</text>
</comment>
<keyword evidence="9 10" id="KW-0119">Carbohydrate metabolism</keyword>
<comment type="subunit">
    <text evidence="10">Homodimer.</text>
</comment>
<dbReference type="InterPro" id="IPR002173">
    <property type="entry name" value="Carboh/pur_kinase_PfkB_CS"/>
</dbReference>
<feature type="binding site" evidence="10">
    <location>
        <begin position="28"/>
        <end position="32"/>
    </location>
    <ligand>
        <name>substrate</name>
    </ligand>
</feature>
<keyword evidence="3 10" id="KW-0479">Metal-binding</keyword>
<feature type="binding site" evidence="10">
    <location>
        <position position="240"/>
    </location>
    <ligand>
        <name>K(+)</name>
        <dbReference type="ChEBI" id="CHEBI:29103"/>
    </ligand>
</feature>
<keyword evidence="10" id="KW-0963">Cytoplasm</keyword>
<keyword evidence="13" id="KW-1185">Reference proteome</keyword>
<dbReference type="InterPro" id="IPR011611">
    <property type="entry name" value="PfkB_dom"/>
</dbReference>
<accession>A0A2R5EZ68</accession>
<feature type="binding site" evidence="10">
    <location>
        <position position="246"/>
    </location>
    <ligand>
        <name>substrate</name>
    </ligand>
</feature>
<evidence type="ECO:0000313" key="12">
    <source>
        <dbReference type="EMBL" id="GBG08644.1"/>
    </source>
</evidence>
<feature type="domain" description="Carbohydrate kinase PfkB" evidence="11">
    <location>
        <begin position="3"/>
        <end position="287"/>
    </location>
</feature>
<comment type="function">
    <text evidence="10">Catalyzes the ATP-dependent phosphorylation of 2-deoxy-D-ribose to 2-deoxy-D-ribose 5-phosphate (dRib-5P), allowing the use of deoxyribose as the sole carbon source.</text>
</comment>
<evidence type="ECO:0000256" key="6">
    <source>
        <dbReference type="ARBA" id="ARBA00022840"/>
    </source>
</evidence>
<dbReference type="PROSITE" id="PS00584">
    <property type="entry name" value="PFKB_KINASES_2"/>
    <property type="match status" value="1"/>
</dbReference>
<dbReference type="HAMAP" id="MF_01987">
    <property type="entry name" value="Ribokinase"/>
    <property type="match status" value="1"/>
</dbReference>
<dbReference type="GO" id="GO:0005829">
    <property type="term" value="C:cytosol"/>
    <property type="evidence" value="ECO:0007669"/>
    <property type="project" value="TreeGrafter"/>
</dbReference>
<feature type="binding site" evidence="10">
    <location>
        <position position="276"/>
    </location>
    <ligand>
        <name>K(+)</name>
        <dbReference type="ChEBI" id="CHEBI:29103"/>
    </ligand>
</feature>
<proteinExistence type="inferred from homology"/>
<dbReference type="UniPathway" id="UPA00916">
    <property type="reaction ID" value="UER00889"/>
</dbReference>
<evidence type="ECO:0000256" key="9">
    <source>
        <dbReference type="ARBA" id="ARBA00023277"/>
    </source>
</evidence>
<gene>
    <name evidence="10" type="primary">deoK</name>
    <name evidence="12" type="ORF">PAT3040_03232</name>
</gene>
<comment type="cofactor">
    <cofactor evidence="10">
        <name>Mg(2+)</name>
        <dbReference type="ChEBI" id="CHEBI:18420"/>
    </cofactor>
</comment>
<dbReference type="GO" id="GO:0005524">
    <property type="term" value="F:ATP binding"/>
    <property type="evidence" value="ECO:0007669"/>
    <property type="project" value="UniProtKB-UniRule"/>
</dbReference>
<comment type="caution">
    <text evidence="10">Lacks conserved residue(s) required for the propagation of feature annotation.</text>
</comment>
<dbReference type="SUPFAM" id="SSF53613">
    <property type="entry name" value="Ribokinase-like"/>
    <property type="match status" value="1"/>
</dbReference>
<protein>
    <recommendedName>
        <fullName evidence="10">Deoxyribokinase</fullName>
        <shortName evidence="10">dRK</shortName>
        <ecNumber evidence="10">2.7.1.229</ecNumber>
    </recommendedName>
    <alternativeName>
        <fullName evidence="10">ATP:2-deoxy-D-ribose 5-phosphotransferase</fullName>
    </alternativeName>
</protein>
<comment type="similarity">
    <text evidence="10">Belongs to the carbohydrate kinase PfkB family. Deoxyribokinase subfamily.</text>
</comment>
<sequence length="304" mass="31500">MDIVVSVKQHPLPGETIHGSEPMYSPGGKGANQAVAAAKSGIKVKMAGAVGTDGHGRDLMASLDGYGVDTGSVAGKEGSSGLAFITVDEAGENCIILSPGANGKMYPEELEQVWPAIEGCSAVLLQNEIPLKTTLAAMKEAAKRGQRVYFNPAPAVELPENAYAAIHCLILNETEADTLLGGRLTAEEGDETAAEIRSARTLVEAGVQSVVLTLGAKGAIYADKSGEMIRVKAFAVEAVDTTAAGDTFIGAFAAMRESGETVENSLRFASAAAALTVTKSGAQQSIPVKEEVELFLEGRSFLLT</sequence>
<dbReference type="GO" id="GO:0019303">
    <property type="term" value="P:D-ribose catabolic process"/>
    <property type="evidence" value="ECO:0007669"/>
    <property type="project" value="UniProtKB-UniPathway"/>
</dbReference>
<keyword evidence="7 10" id="KW-0460">Magnesium</keyword>
<comment type="caution">
    <text evidence="12">The sequence shown here is derived from an EMBL/GenBank/DDBJ whole genome shotgun (WGS) entry which is preliminary data.</text>
</comment>
<dbReference type="EC" id="2.7.1.229" evidence="10"/>
<organism evidence="12 13">
    <name type="scientific">Paenibacillus agaridevorans</name>
    <dbReference type="NCBI Taxonomy" id="171404"/>
    <lineage>
        <taxon>Bacteria</taxon>
        <taxon>Bacillati</taxon>
        <taxon>Bacillota</taxon>
        <taxon>Bacilli</taxon>
        <taxon>Bacillales</taxon>
        <taxon>Paenibacillaceae</taxon>
        <taxon>Paenibacillus</taxon>
    </lineage>
</organism>
<feature type="active site" description="Proton acceptor" evidence="10">
    <location>
        <position position="246"/>
    </location>
</feature>
<dbReference type="Proteomes" id="UP000245202">
    <property type="component" value="Unassembled WGS sequence"/>
</dbReference>
<dbReference type="GO" id="GO:0046872">
    <property type="term" value="F:metal ion binding"/>
    <property type="evidence" value="ECO:0007669"/>
    <property type="project" value="UniProtKB-KW"/>
</dbReference>
<feature type="binding site" evidence="10">
    <location>
        <begin position="245"/>
        <end position="246"/>
    </location>
    <ligand>
        <name>ATP</name>
        <dbReference type="ChEBI" id="CHEBI:30616"/>
    </ligand>
</feature>
<dbReference type="InterPro" id="IPR002139">
    <property type="entry name" value="Ribo/fructo_kinase"/>
</dbReference>
<dbReference type="AlphaFoldDB" id="A0A2R5EZ68"/>
<keyword evidence="2 10" id="KW-0808">Transferase</keyword>
<feature type="site" description="Important for substrate specificity" evidence="10">
    <location>
        <position position="1"/>
    </location>
</feature>
<evidence type="ECO:0000313" key="13">
    <source>
        <dbReference type="Proteomes" id="UP000245202"/>
    </source>
</evidence>
<evidence type="ECO:0000256" key="8">
    <source>
        <dbReference type="ARBA" id="ARBA00022958"/>
    </source>
</evidence>
<dbReference type="PANTHER" id="PTHR10584">
    <property type="entry name" value="SUGAR KINASE"/>
    <property type="match status" value="1"/>
</dbReference>
<comment type="catalytic activity">
    <reaction evidence="10">
        <text>2-deoxy-D-ribose + ATP = 2-deoxy-D-ribose 5-phosphate + ADP + H(+)</text>
        <dbReference type="Rhea" id="RHEA:30871"/>
        <dbReference type="ChEBI" id="CHEBI:15378"/>
        <dbReference type="ChEBI" id="CHEBI:30616"/>
        <dbReference type="ChEBI" id="CHEBI:62877"/>
        <dbReference type="ChEBI" id="CHEBI:90761"/>
        <dbReference type="ChEBI" id="CHEBI:456216"/>
        <dbReference type="EC" id="2.7.1.229"/>
    </reaction>
</comment>